<dbReference type="RefSeq" id="WP_066964026.1">
    <property type="nucleotide sequence ID" value="NZ_CP023449.1"/>
</dbReference>
<reference evidence="19 20" key="1">
    <citation type="submission" date="2017-09" db="EMBL/GenBank/DDBJ databases">
        <title>The Catabolism of 3,6-Dichlorosalicylic acid is Initiated by the Cytochrome P450 Monooxygenase DsmABC in Rhizorhabdus dicambivorans Ndbn-20.</title>
        <authorList>
            <person name="Na L."/>
        </authorList>
    </citation>
    <scope>NUCLEOTIDE SEQUENCE [LARGE SCALE GENOMIC DNA]</scope>
    <source>
        <strain evidence="19 20">Ndbn-20m</strain>
    </source>
</reference>
<keyword evidence="8 15" id="KW-0479">Metal-binding</keyword>
<dbReference type="InterPro" id="IPR018274">
    <property type="entry name" value="PEP_util_AS"/>
</dbReference>
<evidence type="ECO:0000313" key="20">
    <source>
        <dbReference type="Proteomes" id="UP000218934"/>
    </source>
</evidence>
<dbReference type="OrthoDB" id="9765468at2"/>
<evidence type="ECO:0000256" key="13">
    <source>
        <dbReference type="ARBA" id="ARBA00033470"/>
    </source>
</evidence>
<dbReference type="Pfam" id="PF00391">
    <property type="entry name" value="PEP-utilizers"/>
    <property type="match status" value="1"/>
</dbReference>
<protein>
    <recommendedName>
        <fullName evidence="6 15">Phosphoenolpyruvate synthase</fullName>
        <shortName evidence="15">PEP synthase</shortName>
        <ecNumber evidence="5 15">2.7.9.2</ecNumber>
    </recommendedName>
    <alternativeName>
        <fullName evidence="13 15">Pyruvate, water dikinase</fullName>
    </alternativeName>
</protein>
<evidence type="ECO:0000256" key="3">
    <source>
        <dbReference type="ARBA" id="ARBA00004742"/>
    </source>
</evidence>
<dbReference type="SUPFAM" id="SSF51621">
    <property type="entry name" value="Phosphoenolpyruvate/pyruvate domain"/>
    <property type="match status" value="1"/>
</dbReference>
<evidence type="ECO:0000256" key="11">
    <source>
        <dbReference type="ARBA" id="ARBA00022840"/>
    </source>
</evidence>
<dbReference type="Gene3D" id="3.50.30.10">
    <property type="entry name" value="Phosphohistidine domain"/>
    <property type="match status" value="1"/>
</dbReference>
<dbReference type="PROSITE" id="PS00370">
    <property type="entry name" value="PEP_ENZYMES_PHOS_SITE"/>
    <property type="match status" value="1"/>
</dbReference>
<dbReference type="InterPro" id="IPR036637">
    <property type="entry name" value="Phosphohistidine_dom_sf"/>
</dbReference>
<feature type="domain" description="PEP-utilising enzyme C-terminal" evidence="18">
    <location>
        <begin position="476"/>
        <end position="778"/>
    </location>
</feature>
<evidence type="ECO:0000256" key="15">
    <source>
        <dbReference type="PIRNR" id="PIRNR000854"/>
    </source>
</evidence>
<keyword evidence="20" id="KW-1185">Reference proteome</keyword>
<dbReference type="EMBL" id="NWUF01000024">
    <property type="protein sequence ID" value="PCE40710.1"/>
    <property type="molecule type" value="Genomic_DNA"/>
</dbReference>
<dbReference type="InterPro" id="IPR006319">
    <property type="entry name" value="PEP_synth"/>
</dbReference>
<dbReference type="PROSITE" id="PS00742">
    <property type="entry name" value="PEP_ENZYMES_2"/>
    <property type="match status" value="1"/>
</dbReference>
<sequence>MSTVWIAPFDSLCLDDVARVGGKTASLGELRRALTDKAMVPDGFAVTADAWRAILAIEGLGERLAAILAATAWNDVAAAREASAKLRGLVAGAQWPDGLLAQILDDYHRLGRGKAASVAVRSSATAEDLPGASFAGLHDSFLAVRGDTALEEAIRHCFASLFTERAIHYRNLKGFAHNAVALTVAVQAMVDASRGASGVIFTLDTESGCRDVVLITGVLGLGETLVQGAADPDEFLVHKPTLAAGHRAVLRHRIGAKQVRLIRDGARTRLIRPSAAMRTAPCLDDEAILTLADQAVAIESHYSRRLGRSLAMDIEWARDGRSGRLYIVQARPETAHSERRGQPMRYRLEGSGGHILLAGLAVGEGIAAGPVRIVAGPADLASVRPGDVIVAETTSPDWEPVMRKAAAIVTERGGRTCHAAIIARELGIAAIVGAPSARKLLVDEADVTVSCAEGRVGTVYRGRRPFRAEAVAWAARAKDGPAVLVNIADPDKAFRIAQLPVDGVGLARIEFIIARTISIHPMALLHPERIPDRRVRTAIAKKAGPAGARYFVERLAEEVAVIAAAFYPRPVIVRTSDFKTNEYRALLGGESFETAEDNPMIGLRGAARYAHPAYAEAFALECQALAKVRGVMGLDNVIPMIPFCRTLSEARTVLARMASEGLVRGEGGLKIYAMAEIPSNAVSIDAFAVLFDGFSIGSNDLTQLTLGIDRDSALLADAFDEEDPAVLSLIQQIIAGAHRHQRPCGLCGQGPSDRPGFADWLIAQGIDSLSLNPDSVPGFLEHQAAKPLRRTAT</sequence>
<name>A0A2A4FSL2_9SPHN</name>
<evidence type="ECO:0000256" key="14">
    <source>
        <dbReference type="ARBA" id="ARBA00047700"/>
    </source>
</evidence>
<keyword evidence="19" id="KW-0670">Pyruvate</keyword>
<keyword evidence="11 15" id="KW-0067">ATP-binding</keyword>
<dbReference type="GO" id="GO:0006094">
    <property type="term" value="P:gluconeogenesis"/>
    <property type="evidence" value="ECO:0007669"/>
    <property type="project" value="UniProtKB-UniPathway"/>
</dbReference>
<dbReference type="GO" id="GO:0046872">
    <property type="term" value="F:metal ion binding"/>
    <property type="evidence" value="ECO:0007669"/>
    <property type="project" value="UniProtKB-KW"/>
</dbReference>
<feature type="domain" description="PEP-utilising enzyme mobile" evidence="16">
    <location>
        <begin position="384"/>
        <end position="454"/>
    </location>
</feature>
<dbReference type="SUPFAM" id="SSF56059">
    <property type="entry name" value="Glutathione synthetase ATP-binding domain-like"/>
    <property type="match status" value="1"/>
</dbReference>
<gene>
    <name evidence="19" type="ORF">COO09_19165</name>
</gene>
<evidence type="ECO:0000256" key="7">
    <source>
        <dbReference type="ARBA" id="ARBA00022679"/>
    </source>
</evidence>
<dbReference type="Gene3D" id="3.20.20.60">
    <property type="entry name" value="Phosphoenolpyruvate-binding domains"/>
    <property type="match status" value="1"/>
</dbReference>
<keyword evidence="12 15" id="KW-0460">Magnesium</keyword>
<dbReference type="PIRSF" id="PIRSF000854">
    <property type="entry name" value="PEP_synthase"/>
    <property type="match status" value="1"/>
</dbReference>
<feature type="domain" description="Pyruvate phosphate dikinase AMP/ATP-binding" evidence="17">
    <location>
        <begin position="18"/>
        <end position="343"/>
    </location>
</feature>
<comment type="pathway">
    <text evidence="3 15">Carbohydrate biosynthesis; gluconeogenesis.</text>
</comment>
<comment type="cofactor">
    <cofactor evidence="1 15">
        <name>Mg(2+)</name>
        <dbReference type="ChEBI" id="CHEBI:18420"/>
    </cofactor>
</comment>
<organism evidence="19 20">
    <name type="scientific">Rhizorhabdus dicambivorans</name>
    <dbReference type="NCBI Taxonomy" id="1850238"/>
    <lineage>
        <taxon>Bacteria</taxon>
        <taxon>Pseudomonadati</taxon>
        <taxon>Pseudomonadota</taxon>
        <taxon>Alphaproteobacteria</taxon>
        <taxon>Sphingomonadales</taxon>
        <taxon>Sphingomonadaceae</taxon>
        <taxon>Rhizorhabdus</taxon>
    </lineage>
</organism>
<dbReference type="FunFam" id="3.30.1490.20:FF:000010">
    <property type="entry name" value="Phosphoenolpyruvate synthase"/>
    <property type="match status" value="1"/>
</dbReference>
<dbReference type="Gene3D" id="3.30.1490.20">
    <property type="entry name" value="ATP-grasp fold, A domain"/>
    <property type="match status" value="1"/>
</dbReference>
<evidence type="ECO:0000256" key="9">
    <source>
        <dbReference type="ARBA" id="ARBA00022741"/>
    </source>
</evidence>
<evidence type="ECO:0000313" key="19">
    <source>
        <dbReference type="EMBL" id="PCE40710.1"/>
    </source>
</evidence>
<dbReference type="AlphaFoldDB" id="A0A2A4FSL2"/>
<evidence type="ECO:0000256" key="5">
    <source>
        <dbReference type="ARBA" id="ARBA00011996"/>
    </source>
</evidence>
<dbReference type="Gene3D" id="3.30.470.20">
    <property type="entry name" value="ATP-grasp fold, B domain"/>
    <property type="match status" value="1"/>
</dbReference>
<keyword evidence="9 15" id="KW-0547">Nucleotide-binding</keyword>
<evidence type="ECO:0000259" key="17">
    <source>
        <dbReference type="Pfam" id="PF01326"/>
    </source>
</evidence>
<dbReference type="PANTHER" id="PTHR43030">
    <property type="entry name" value="PHOSPHOENOLPYRUVATE SYNTHASE"/>
    <property type="match status" value="1"/>
</dbReference>
<evidence type="ECO:0000259" key="16">
    <source>
        <dbReference type="Pfam" id="PF00391"/>
    </source>
</evidence>
<dbReference type="Pfam" id="PF02896">
    <property type="entry name" value="PEP-utilizers_C"/>
    <property type="match status" value="1"/>
</dbReference>
<evidence type="ECO:0000256" key="12">
    <source>
        <dbReference type="ARBA" id="ARBA00022842"/>
    </source>
</evidence>
<evidence type="ECO:0000256" key="10">
    <source>
        <dbReference type="ARBA" id="ARBA00022777"/>
    </source>
</evidence>
<comment type="similarity">
    <text evidence="4 15">Belongs to the PEP-utilizing enzyme family.</text>
</comment>
<dbReference type="InterPro" id="IPR008279">
    <property type="entry name" value="PEP-util_enz_mobile_dom"/>
</dbReference>
<dbReference type="InterPro" id="IPR040442">
    <property type="entry name" value="Pyrv_kinase-like_dom_sf"/>
</dbReference>
<dbReference type="UniPathway" id="UPA00138"/>
<dbReference type="InterPro" id="IPR002192">
    <property type="entry name" value="PPDK_AMP/ATP-bd"/>
</dbReference>
<dbReference type="NCBIfam" id="NF005057">
    <property type="entry name" value="PRK06464.1"/>
    <property type="match status" value="1"/>
</dbReference>
<dbReference type="KEGG" id="rdi:CMV14_05265"/>
<dbReference type="InterPro" id="IPR023151">
    <property type="entry name" value="PEP_util_CS"/>
</dbReference>
<dbReference type="Proteomes" id="UP000218934">
    <property type="component" value="Unassembled WGS sequence"/>
</dbReference>
<evidence type="ECO:0000256" key="1">
    <source>
        <dbReference type="ARBA" id="ARBA00001946"/>
    </source>
</evidence>
<keyword evidence="10 15" id="KW-0418">Kinase</keyword>
<comment type="function">
    <text evidence="2 15">Catalyzes the phosphorylation of pyruvate to phosphoenolpyruvate.</text>
</comment>
<evidence type="ECO:0000256" key="4">
    <source>
        <dbReference type="ARBA" id="ARBA00007837"/>
    </source>
</evidence>
<dbReference type="GO" id="GO:0008986">
    <property type="term" value="F:pyruvate, water dikinase activity"/>
    <property type="evidence" value="ECO:0007669"/>
    <property type="project" value="UniProtKB-EC"/>
</dbReference>
<evidence type="ECO:0000259" key="18">
    <source>
        <dbReference type="Pfam" id="PF02896"/>
    </source>
</evidence>
<evidence type="ECO:0000256" key="8">
    <source>
        <dbReference type="ARBA" id="ARBA00022723"/>
    </source>
</evidence>
<dbReference type="InterPro" id="IPR013815">
    <property type="entry name" value="ATP_grasp_subdomain_1"/>
</dbReference>
<dbReference type="SUPFAM" id="SSF52009">
    <property type="entry name" value="Phosphohistidine domain"/>
    <property type="match status" value="1"/>
</dbReference>
<comment type="caution">
    <text evidence="19">The sequence shown here is derived from an EMBL/GenBank/DDBJ whole genome shotgun (WGS) entry which is preliminary data.</text>
</comment>
<dbReference type="Pfam" id="PF01326">
    <property type="entry name" value="PPDK_N"/>
    <property type="match status" value="1"/>
</dbReference>
<dbReference type="InterPro" id="IPR015813">
    <property type="entry name" value="Pyrv/PenolPyrv_kinase-like_dom"/>
</dbReference>
<dbReference type="EC" id="2.7.9.2" evidence="5 15"/>
<comment type="catalytic activity">
    <reaction evidence="14 15">
        <text>pyruvate + ATP + H2O = phosphoenolpyruvate + AMP + phosphate + 2 H(+)</text>
        <dbReference type="Rhea" id="RHEA:11364"/>
        <dbReference type="ChEBI" id="CHEBI:15361"/>
        <dbReference type="ChEBI" id="CHEBI:15377"/>
        <dbReference type="ChEBI" id="CHEBI:15378"/>
        <dbReference type="ChEBI" id="CHEBI:30616"/>
        <dbReference type="ChEBI" id="CHEBI:43474"/>
        <dbReference type="ChEBI" id="CHEBI:58702"/>
        <dbReference type="ChEBI" id="CHEBI:456215"/>
        <dbReference type="EC" id="2.7.9.2"/>
    </reaction>
</comment>
<proteinExistence type="inferred from homology"/>
<evidence type="ECO:0000256" key="6">
    <source>
        <dbReference type="ARBA" id="ARBA00021623"/>
    </source>
</evidence>
<dbReference type="PANTHER" id="PTHR43030:SF1">
    <property type="entry name" value="PHOSPHOENOLPYRUVATE SYNTHASE"/>
    <property type="match status" value="1"/>
</dbReference>
<dbReference type="NCBIfam" id="TIGR01418">
    <property type="entry name" value="PEP_synth"/>
    <property type="match status" value="1"/>
</dbReference>
<dbReference type="GO" id="GO:0005524">
    <property type="term" value="F:ATP binding"/>
    <property type="evidence" value="ECO:0007669"/>
    <property type="project" value="UniProtKB-KW"/>
</dbReference>
<keyword evidence="7 15" id="KW-0808">Transferase</keyword>
<evidence type="ECO:0000256" key="2">
    <source>
        <dbReference type="ARBA" id="ARBA00002988"/>
    </source>
</evidence>
<accession>A0A2A4FSL2</accession>
<dbReference type="InterPro" id="IPR000121">
    <property type="entry name" value="PEP_util_C"/>
</dbReference>